<evidence type="ECO:0000313" key="2">
    <source>
        <dbReference type="EMBL" id="TDU31476.1"/>
    </source>
</evidence>
<organism evidence="2 3">
    <name type="scientific">Panacagrimonas perspica</name>
    <dbReference type="NCBI Taxonomy" id="381431"/>
    <lineage>
        <taxon>Bacteria</taxon>
        <taxon>Pseudomonadati</taxon>
        <taxon>Pseudomonadota</taxon>
        <taxon>Gammaproteobacteria</taxon>
        <taxon>Nevskiales</taxon>
        <taxon>Nevskiaceae</taxon>
        <taxon>Panacagrimonas</taxon>
    </lineage>
</organism>
<comment type="caution">
    <text evidence="2">The sequence shown here is derived from an EMBL/GenBank/DDBJ whole genome shotgun (WGS) entry which is preliminary data.</text>
</comment>
<proteinExistence type="predicted"/>
<keyword evidence="3" id="KW-1185">Reference proteome</keyword>
<dbReference type="Proteomes" id="UP000295341">
    <property type="component" value="Unassembled WGS sequence"/>
</dbReference>
<keyword evidence="1" id="KW-0732">Signal</keyword>
<evidence type="ECO:0000313" key="3">
    <source>
        <dbReference type="Proteomes" id="UP000295341"/>
    </source>
</evidence>
<dbReference type="OrthoDB" id="6007799at2"/>
<name>A0A4S3K586_9GAMM</name>
<accession>A0A4S3K586</accession>
<dbReference type="AlphaFoldDB" id="A0A4S3K586"/>
<reference evidence="2 3" key="1">
    <citation type="submission" date="2019-03" db="EMBL/GenBank/DDBJ databases">
        <title>Genomic Encyclopedia of Type Strains, Phase IV (KMG-IV): sequencing the most valuable type-strain genomes for metagenomic binning, comparative biology and taxonomic classification.</title>
        <authorList>
            <person name="Goeker M."/>
        </authorList>
    </citation>
    <scope>NUCLEOTIDE SEQUENCE [LARGE SCALE GENOMIC DNA]</scope>
    <source>
        <strain evidence="2 3">DSM 26377</strain>
    </source>
</reference>
<dbReference type="InterPro" id="IPR021457">
    <property type="entry name" value="DUF3108"/>
</dbReference>
<protein>
    <submittedName>
        <fullName evidence="2">Uncharacterized protein DUF3108</fullName>
    </submittedName>
</protein>
<evidence type="ECO:0000256" key="1">
    <source>
        <dbReference type="SAM" id="SignalP"/>
    </source>
</evidence>
<sequence>MTLRSVFDVMKRVRRWRLLLLVAIATAGPLTQAATPAPSPSDATYLLTRGVMTLGEARFQLTQQTDPNCWRYEYRAKPSGLARLFIGEVTERSDFCMADGKVLSQSFDFKRADKPKDDFSLRFNWTDGVVRSSAGEMRPLETGMVDRLAMQIAVQNWVVSRAGQPGPEEFSVTKVEDERAKTYRFRIMAREAVQTPAGNFDTVRVERVNDKKKSTVFWLAPAKGYMAVRVQQTKDGDEQIKMVLKN</sequence>
<dbReference type="Pfam" id="PF11306">
    <property type="entry name" value="DUF3108"/>
    <property type="match status" value="1"/>
</dbReference>
<dbReference type="RefSeq" id="WP_133880053.1">
    <property type="nucleotide sequence ID" value="NZ_MWIN01000012.1"/>
</dbReference>
<feature type="chain" id="PRO_5030100188" evidence="1">
    <location>
        <begin position="34"/>
        <end position="246"/>
    </location>
</feature>
<feature type="signal peptide" evidence="1">
    <location>
        <begin position="1"/>
        <end position="33"/>
    </location>
</feature>
<gene>
    <name evidence="2" type="ORF">DFR24_0846</name>
</gene>
<dbReference type="EMBL" id="SOBT01000008">
    <property type="protein sequence ID" value="TDU31476.1"/>
    <property type="molecule type" value="Genomic_DNA"/>
</dbReference>